<evidence type="ECO:0000313" key="1">
    <source>
        <dbReference type="EMBL" id="KAF1917026.1"/>
    </source>
</evidence>
<dbReference type="Pfam" id="PF11937">
    <property type="entry name" value="DUF3455"/>
    <property type="match status" value="1"/>
</dbReference>
<dbReference type="Proteomes" id="UP000800096">
    <property type="component" value="Unassembled WGS sequence"/>
</dbReference>
<protein>
    <recommendedName>
        <fullName evidence="3">Malate dehydrogenase</fullName>
    </recommendedName>
</protein>
<dbReference type="EMBL" id="ML979135">
    <property type="protein sequence ID" value="KAF1917026.1"/>
    <property type="molecule type" value="Genomic_DNA"/>
</dbReference>
<dbReference type="PANTHER" id="PTHR35567:SF11">
    <property type="entry name" value="MALATE DEHYDROGENASE (AFU_ORTHOLOGUE AFUA_2G13800)"/>
    <property type="match status" value="1"/>
</dbReference>
<dbReference type="OrthoDB" id="1859733at2759"/>
<dbReference type="AlphaFoldDB" id="A0A6A5QQQ6"/>
<organism evidence="1 2">
    <name type="scientific">Ampelomyces quisqualis</name>
    <name type="common">Powdery mildew agent</name>
    <dbReference type="NCBI Taxonomy" id="50730"/>
    <lineage>
        <taxon>Eukaryota</taxon>
        <taxon>Fungi</taxon>
        <taxon>Dikarya</taxon>
        <taxon>Ascomycota</taxon>
        <taxon>Pezizomycotina</taxon>
        <taxon>Dothideomycetes</taxon>
        <taxon>Pleosporomycetidae</taxon>
        <taxon>Pleosporales</taxon>
        <taxon>Pleosporineae</taxon>
        <taxon>Phaeosphaeriaceae</taxon>
        <taxon>Ampelomyces</taxon>
    </lineage>
</organism>
<dbReference type="PANTHER" id="PTHR35567">
    <property type="entry name" value="MALATE DEHYDROGENASE (AFU_ORTHOLOGUE AFUA_2G13800)"/>
    <property type="match status" value="1"/>
</dbReference>
<feature type="non-terminal residue" evidence="1">
    <location>
        <position position="1"/>
    </location>
</feature>
<gene>
    <name evidence="1" type="ORF">BDU57DRAFT_415924</name>
</gene>
<sequence>PTAPTCDLSAISQPASSLLPPSDDMQLVMVALGKGAQNYTCGANLTAPPSAIGAVAQLFDASCAVANAPSAAAMALGTMEESAKSIGAHFFVDSTTPDFDIMGLGNTQATKAQDCDAPSPAADIKWLRLAAKPAASSSSVTQIYRLNTVGGLAPAHCEGLSRGDVVAVEYQAQYWIY</sequence>
<proteinExistence type="predicted"/>
<accession>A0A6A5QQQ6</accession>
<name>A0A6A5QQQ6_AMPQU</name>
<keyword evidence="2" id="KW-1185">Reference proteome</keyword>
<feature type="non-terminal residue" evidence="1">
    <location>
        <position position="177"/>
    </location>
</feature>
<evidence type="ECO:0008006" key="3">
    <source>
        <dbReference type="Google" id="ProtNLM"/>
    </source>
</evidence>
<reference evidence="1" key="1">
    <citation type="journal article" date="2020" name="Stud. Mycol.">
        <title>101 Dothideomycetes genomes: a test case for predicting lifestyles and emergence of pathogens.</title>
        <authorList>
            <person name="Haridas S."/>
            <person name="Albert R."/>
            <person name="Binder M."/>
            <person name="Bloem J."/>
            <person name="Labutti K."/>
            <person name="Salamov A."/>
            <person name="Andreopoulos B."/>
            <person name="Baker S."/>
            <person name="Barry K."/>
            <person name="Bills G."/>
            <person name="Bluhm B."/>
            <person name="Cannon C."/>
            <person name="Castanera R."/>
            <person name="Culley D."/>
            <person name="Daum C."/>
            <person name="Ezra D."/>
            <person name="Gonzalez J."/>
            <person name="Henrissat B."/>
            <person name="Kuo A."/>
            <person name="Liang C."/>
            <person name="Lipzen A."/>
            <person name="Lutzoni F."/>
            <person name="Magnuson J."/>
            <person name="Mondo S."/>
            <person name="Nolan M."/>
            <person name="Ohm R."/>
            <person name="Pangilinan J."/>
            <person name="Park H.-J."/>
            <person name="Ramirez L."/>
            <person name="Alfaro M."/>
            <person name="Sun H."/>
            <person name="Tritt A."/>
            <person name="Yoshinaga Y."/>
            <person name="Zwiers L.-H."/>
            <person name="Turgeon B."/>
            <person name="Goodwin S."/>
            <person name="Spatafora J."/>
            <person name="Crous P."/>
            <person name="Grigoriev I."/>
        </authorList>
    </citation>
    <scope>NUCLEOTIDE SEQUENCE</scope>
    <source>
        <strain evidence="1">HMLAC05119</strain>
    </source>
</reference>
<evidence type="ECO:0000313" key="2">
    <source>
        <dbReference type="Proteomes" id="UP000800096"/>
    </source>
</evidence>
<dbReference type="InterPro" id="IPR021851">
    <property type="entry name" value="DUF3455"/>
</dbReference>